<reference evidence="8" key="1">
    <citation type="journal article" date="2023" name="Mol. Biol. Evol.">
        <title>Third-Generation Sequencing Reveals the Adaptive Role of the Epigenome in Three Deep-Sea Polychaetes.</title>
        <authorList>
            <person name="Perez M."/>
            <person name="Aroh O."/>
            <person name="Sun Y."/>
            <person name="Lan Y."/>
            <person name="Juniper S.K."/>
            <person name="Young C.R."/>
            <person name="Angers B."/>
            <person name="Qian P.Y."/>
        </authorList>
    </citation>
    <scope>NUCLEOTIDE SEQUENCE</scope>
    <source>
        <strain evidence="8">P08H-3</strain>
    </source>
</reference>
<organism evidence="8 9">
    <name type="scientific">Paralvinella palmiformis</name>
    <dbReference type="NCBI Taxonomy" id="53620"/>
    <lineage>
        <taxon>Eukaryota</taxon>
        <taxon>Metazoa</taxon>
        <taxon>Spiralia</taxon>
        <taxon>Lophotrochozoa</taxon>
        <taxon>Annelida</taxon>
        <taxon>Polychaeta</taxon>
        <taxon>Sedentaria</taxon>
        <taxon>Canalipalpata</taxon>
        <taxon>Terebellida</taxon>
        <taxon>Terebelliformia</taxon>
        <taxon>Alvinellidae</taxon>
        <taxon>Paralvinella</taxon>
    </lineage>
</organism>
<feature type="domain" description="C2H2-type" evidence="7">
    <location>
        <begin position="502"/>
        <end position="530"/>
    </location>
</feature>
<keyword evidence="3 5" id="KW-0863">Zinc-finger</keyword>
<feature type="domain" description="C2H2-type" evidence="7">
    <location>
        <begin position="531"/>
        <end position="558"/>
    </location>
</feature>
<keyword evidence="2" id="KW-0677">Repeat</keyword>
<keyword evidence="9" id="KW-1185">Reference proteome</keyword>
<dbReference type="PANTHER" id="PTHR24409">
    <property type="entry name" value="ZINC FINGER PROTEIN 142"/>
    <property type="match status" value="1"/>
</dbReference>
<dbReference type="Proteomes" id="UP001208570">
    <property type="component" value="Unassembled WGS sequence"/>
</dbReference>
<dbReference type="GO" id="GO:0008270">
    <property type="term" value="F:zinc ion binding"/>
    <property type="evidence" value="ECO:0007669"/>
    <property type="project" value="UniProtKB-KW"/>
</dbReference>
<dbReference type="PROSITE" id="PS00028">
    <property type="entry name" value="ZINC_FINGER_C2H2_1"/>
    <property type="match status" value="12"/>
</dbReference>
<gene>
    <name evidence="8" type="ORF">LSH36_485g02062</name>
</gene>
<feature type="non-terminal residue" evidence="8">
    <location>
        <position position="1"/>
    </location>
</feature>
<dbReference type="GO" id="GO:0000981">
    <property type="term" value="F:DNA-binding transcription factor activity, RNA polymerase II-specific"/>
    <property type="evidence" value="ECO:0007669"/>
    <property type="project" value="TreeGrafter"/>
</dbReference>
<protein>
    <recommendedName>
        <fullName evidence="7">C2H2-type domain-containing protein</fullName>
    </recommendedName>
</protein>
<feature type="domain" description="C2H2-type" evidence="7">
    <location>
        <begin position="86"/>
        <end position="113"/>
    </location>
</feature>
<keyword evidence="4" id="KW-0862">Zinc</keyword>
<feature type="domain" description="C2H2-type" evidence="7">
    <location>
        <begin position="856"/>
        <end position="883"/>
    </location>
</feature>
<dbReference type="SMART" id="SM00355">
    <property type="entry name" value="ZnF_C2H2"/>
    <property type="match status" value="18"/>
</dbReference>
<feature type="domain" description="C2H2-type" evidence="7">
    <location>
        <begin position="677"/>
        <end position="708"/>
    </location>
</feature>
<feature type="domain" description="C2H2-type" evidence="7">
    <location>
        <begin position="557"/>
        <end position="586"/>
    </location>
</feature>
<feature type="domain" description="C2H2-type" evidence="7">
    <location>
        <begin position="401"/>
        <end position="428"/>
    </location>
</feature>
<dbReference type="InterPro" id="IPR013087">
    <property type="entry name" value="Znf_C2H2_type"/>
</dbReference>
<feature type="compositionally biased region" description="Basic and acidic residues" evidence="6">
    <location>
        <begin position="837"/>
        <end position="848"/>
    </location>
</feature>
<dbReference type="AlphaFoldDB" id="A0AAD9MYC9"/>
<evidence type="ECO:0000256" key="4">
    <source>
        <dbReference type="ARBA" id="ARBA00022833"/>
    </source>
</evidence>
<feature type="domain" description="C2H2-type" evidence="7">
    <location>
        <begin position="591"/>
        <end position="618"/>
    </location>
</feature>
<dbReference type="GO" id="GO:0000977">
    <property type="term" value="F:RNA polymerase II transcription regulatory region sequence-specific DNA binding"/>
    <property type="evidence" value="ECO:0007669"/>
    <property type="project" value="TreeGrafter"/>
</dbReference>
<accession>A0AAD9MYC9</accession>
<sequence>MTKDGPMSREALIELIDNLEAGLLTEDVDPAEIWKLLTKPYTRSERTNKKEVAENELILCDLCNEYRGTEAGILSHKRRRHPKVIYRCDLCNKAFGVKYACLMHRVSHLGRGRWNEISKVLRLERQKQEAEVKHINMERMTENITRAGNSTLLKNPEKALHKCKYCNYRGTHVGVTSHTLRYHPKRVYKCDECSRTYGTKYQMDVHKESHAMRRLREKRKKEACHALLQPKTDGSPICLPDEYKHIHKCDICGFMTTKSALVQHKHRHHQEKLFQCDLCNKWFSRRCEFNSHRLSHFDKDGNLRNIRKVDKTAESSQKEENLELVSAKHTISRSEDDSNIDTVEGSKCVDLLDGVNGSENLEKPKKNAEDSKLCKCDICGFETTHEGLQVHKKRQHRMARHECDICCKRFCINSILQKHRSTHFTDTGELKPWLKKKCGLEAENLKCEECNVVFKSSRSMEIHVAKKHKKTKKYMCEFCLYRGFTKNDVDIHVTRMHKSHDHKCDKCGKAYAFAKELERHLAVVHQGTEQCKCHICGQEFKMIRYLKNHLERHEGNFRCYCTVCGKGFMDNCRLKEHEQTHKPTAERDHKYHCDICQKGFLRRSTWQQHMDCHYKNRCHTCDLCGKAFTLPQTLWKHKLRHKSERPYPCDYPGCTKAFFDKTTFQYHYVTHTGQSAHKCNTCGKVFTQAATLRRHVCKMAVQHFRDEINDVEAVKSVSDLASICPKSDNVISVIGSAELDSGDQTIVLQPEQLALLNQLESSGQVIQVVDNPGSVENVMIIVNGSKQESDAVQQMDMQQEGGTRDEVIDPQLTELMLETSKENYVTPPSETSQPAELHQELEPSESRTGEVESQQYLCSICKQLFSSWNQIKSHMILHTGEDSQMMLSVVDPMGNVAMEEMRDVQLTEAAAYQE</sequence>
<feature type="domain" description="C2H2-type" evidence="7">
    <location>
        <begin position="647"/>
        <end position="676"/>
    </location>
</feature>
<keyword evidence="1" id="KW-0479">Metal-binding</keyword>
<dbReference type="EMBL" id="JAODUP010000485">
    <property type="protein sequence ID" value="KAK2148748.1"/>
    <property type="molecule type" value="Genomic_DNA"/>
</dbReference>
<comment type="caution">
    <text evidence="8">The sequence shown here is derived from an EMBL/GenBank/DDBJ whole genome shotgun (WGS) entry which is preliminary data.</text>
</comment>
<evidence type="ECO:0000256" key="1">
    <source>
        <dbReference type="ARBA" id="ARBA00022723"/>
    </source>
</evidence>
<feature type="region of interest" description="Disordered" evidence="6">
    <location>
        <begin position="822"/>
        <end position="848"/>
    </location>
</feature>
<evidence type="ECO:0000256" key="5">
    <source>
        <dbReference type="PROSITE-ProRule" id="PRU00042"/>
    </source>
</evidence>
<evidence type="ECO:0000259" key="7">
    <source>
        <dbReference type="PROSITE" id="PS50157"/>
    </source>
</evidence>
<dbReference type="GO" id="GO:0005634">
    <property type="term" value="C:nucleus"/>
    <property type="evidence" value="ECO:0007669"/>
    <property type="project" value="TreeGrafter"/>
</dbReference>
<dbReference type="InterPro" id="IPR036236">
    <property type="entry name" value="Znf_C2H2_sf"/>
</dbReference>
<dbReference type="SUPFAM" id="SSF57667">
    <property type="entry name" value="beta-beta-alpha zinc fingers"/>
    <property type="match status" value="7"/>
</dbReference>
<evidence type="ECO:0000256" key="2">
    <source>
        <dbReference type="ARBA" id="ARBA00022737"/>
    </source>
</evidence>
<name>A0AAD9MYC9_9ANNE</name>
<feature type="domain" description="C2H2-type" evidence="7">
    <location>
        <begin position="188"/>
        <end position="215"/>
    </location>
</feature>
<dbReference type="PROSITE" id="PS50157">
    <property type="entry name" value="ZINC_FINGER_C2H2_2"/>
    <property type="match status" value="13"/>
</dbReference>
<dbReference type="Gene3D" id="3.30.160.60">
    <property type="entry name" value="Classic Zinc Finger"/>
    <property type="match status" value="10"/>
</dbReference>
<dbReference type="PANTHER" id="PTHR24409:SF295">
    <property type="entry name" value="AZ2-RELATED"/>
    <property type="match status" value="1"/>
</dbReference>
<dbReference type="Pfam" id="PF00096">
    <property type="entry name" value="zf-C2H2"/>
    <property type="match status" value="3"/>
</dbReference>
<feature type="domain" description="C2H2-type" evidence="7">
    <location>
        <begin position="445"/>
        <end position="473"/>
    </location>
</feature>
<proteinExistence type="predicted"/>
<evidence type="ECO:0000313" key="9">
    <source>
        <dbReference type="Proteomes" id="UP001208570"/>
    </source>
</evidence>
<evidence type="ECO:0000313" key="8">
    <source>
        <dbReference type="EMBL" id="KAK2148748.1"/>
    </source>
</evidence>
<evidence type="ECO:0000256" key="3">
    <source>
        <dbReference type="ARBA" id="ARBA00022771"/>
    </source>
</evidence>
<feature type="compositionally biased region" description="Polar residues" evidence="6">
    <location>
        <begin position="822"/>
        <end position="834"/>
    </location>
</feature>
<feature type="domain" description="C2H2-type" evidence="7">
    <location>
        <begin position="274"/>
        <end position="301"/>
    </location>
</feature>
<evidence type="ECO:0000256" key="6">
    <source>
        <dbReference type="SAM" id="MobiDB-lite"/>
    </source>
</evidence>
<feature type="domain" description="C2H2-type" evidence="7">
    <location>
        <begin position="619"/>
        <end position="646"/>
    </location>
</feature>